<evidence type="ECO:0000313" key="1">
    <source>
        <dbReference type="EMBL" id="CAE6779188.1"/>
    </source>
</evidence>
<proteinExistence type="predicted"/>
<dbReference type="EMBL" id="CAJNBJ010000017">
    <property type="protein sequence ID" value="CAE6779188.1"/>
    <property type="molecule type" value="Genomic_DNA"/>
</dbReference>
<name>A0ABM8RYV7_9BACT</name>
<sequence length="32" mass="3792">MEPWFDSGVERKTYNPSRRADDLDQIPVIQLD</sequence>
<comment type="caution">
    <text evidence="1">The sequence shown here is derived from an EMBL/GenBank/DDBJ whole genome shotgun (WGS) entry which is preliminary data.</text>
</comment>
<organism evidence="1 2">
    <name type="scientific">Nitrospira defluvii</name>
    <dbReference type="NCBI Taxonomy" id="330214"/>
    <lineage>
        <taxon>Bacteria</taxon>
        <taxon>Pseudomonadati</taxon>
        <taxon>Nitrospirota</taxon>
        <taxon>Nitrospiria</taxon>
        <taxon>Nitrospirales</taxon>
        <taxon>Nitrospiraceae</taxon>
        <taxon>Nitrospira</taxon>
    </lineage>
</organism>
<evidence type="ECO:0000313" key="2">
    <source>
        <dbReference type="Proteomes" id="UP000675880"/>
    </source>
</evidence>
<accession>A0ABM8RYV7</accession>
<dbReference type="Proteomes" id="UP000675880">
    <property type="component" value="Unassembled WGS sequence"/>
</dbReference>
<reference evidence="1 2" key="1">
    <citation type="submission" date="2021-02" db="EMBL/GenBank/DDBJ databases">
        <authorList>
            <person name="Han P."/>
        </authorList>
    </citation>
    <scope>NUCLEOTIDE SEQUENCE [LARGE SCALE GENOMIC DNA]</scope>
    <source>
        <strain evidence="1">Candidatus Nitrospira sp. ZN2</strain>
    </source>
</reference>
<keyword evidence="2" id="KW-1185">Reference proteome</keyword>
<protein>
    <submittedName>
        <fullName evidence="1">Uncharacterized protein</fullName>
    </submittedName>
</protein>
<gene>
    <name evidence="1" type="ORF">NSPZN2_40669</name>
</gene>